<proteinExistence type="predicted"/>
<accession>A0AAU9TPY1</accession>
<dbReference type="Proteomes" id="UP001153954">
    <property type="component" value="Unassembled WGS sequence"/>
</dbReference>
<name>A0AAU9TPY1_EUPED</name>
<evidence type="ECO:0000313" key="1">
    <source>
        <dbReference type="EMBL" id="CAH2088769.1"/>
    </source>
</evidence>
<protein>
    <submittedName>
        <fullName evidence="1">Uncharacterized protein</fullName>
    </submittedName>
</protein>
<gene>
    <name evidence="1" type="ORF">EEDITHA_LOCUS4902</name>
</gene>
<dbReference type="AlphaFoldDB" id="A0AAU9TPY1"/>
<reference evidence="1" key="1">
    <citation type="submission" date="2022-03" db="EMBL/GenBank/DDBJ databases">
        <authorList>
            <person name="Tunstrom K."/>
        </authorList>
    </citation>
    <scope>NUCLEOTIDE SEQUENCE</scope>
</reference>
<organism evidence="1 2">
    <name type="scientific">Euphydryas editha</name>
    <name type="common">Edith's checkerspot</name>
    <dbReference type="NCBI Taxonomy" id="104508"/>
    <lineage>
        <taxon>Eukaryota</taxon>
        <taxon>Metazoa</taxon>
        <taxon>Ecdysozoa</taxon>
        <taxon>Arthropoda</taxon>
        <taxon>Hexapoda</taxon>
        <taxon>Insecta</taxon>
        <taxon>Pterygota</taxon>
        <taxon>Neoptera</taxon>
        <taxon>Endopterygota</taxon>
        <taxon>Lepidoptera</taxon>
        <taxon>Glossata</taxon>
        <taxon>Ditrysia</taxon>
        <taxon>Papilionoidea</taxon>
        <taxon>Nymphalidae</taxon>
        <taxon>Nymphalinae</taxon>
        <taxon>Euphydryas</taxon>
    </lineage>
</organism>
<dbReference type="EMBL" id="CAKOGL010000007">
    <property type="protein sequence ID" value="CAH2088769.1"/>
    <property type="molecule type" value="Genomic_DNA"/>
</dbReference>
<sequence length="127" mass="14557">MLPMTITLAPIDLSSNNLPLAWKKWLTKLKVYLRANNLENETDSRQDSMNEAADNQVEGVQLQQDNMKIVSPCMADETNTPFKTNLFIMKSYQHQGDIPSISQPTKIVTLRKKKLIRQLQRKTLLAD</sequence>
<keyword evidence="2" id="KW-1185">Reference proteome</keyword>
<evidence type="ECO:0000313" key="2">
    <source>
        <dbReference type="Proteomes" id="UP001153954"/>
    </source>
</evidence>
<comment type="caution">
    <text evidence="1">The sequence shown here is derived from an EMBL/GenBank/DDBJ whole genome shotgun (WGS) entry which is preliminary data.</text>
</comment>